<dbReference type="CDD" id="cd07962">
    <property type="entry name" value="Anticodon_Ia_Val"/>
    <property type="match status" value="1"/>
</dbReference>
<dbReference type="PRINTS" id="PR00986">
    <property type="entry name" value="TRNASYNTHVAL"/>
</dbReference>
<evidence type="ECO:0000256" key="7">
    <source>
        <dbReference type="ARBA" id="ARBA00022741"/>
    </source>
</evidence>
<evidence type="ECO:0000259" key="17">
    <source>
        <dbReference type="Pfam" id="PF04111"/>
    </source>
</evidence>
<dbReference type="Pfam" id="PF17675">
    <property type="entry name" value="APG6_N"/>
    <property type="match status" value="1"/>
</dbReference>
<dbReference type="GO" id="GO:0004832">
    <property type="term" value="F:valine-tRNA ligase activity"/>
    <property type="evidence" value="ECO:0007669"/>
    <property type="project" value="UniProtKB-EC"/>
</dbReference>
<evidence type="ECO:0000313" key="20">
    <source>
        <dbReference type="EMBL" id="KAF6230004.1"/>
    </source>
</evidence>
<dbReference type="NCBIfam" id="TIGR00422">
    <property type="entry name" value="valS"/>
    <property type="match status" value="1"/>
</dbReference>
<dbReference type="Pfam" id="PF00133">
    <property type="entry name" value="tRNA-synt_1"/>
    <property type="match status" value="1"/>
</dbReference>
<dbReference type="EMBL" id="JACCJB010000002">
    <property type="protein sequence ID" value="KAF6230004.1"/>
    <property type="molecule type" value="Genomic_DNA"/>
</dbReference>
<feature type="domain" description="Methionyl/Valyl/Leucyl/Isoleucyl-tRNA synthetase anticodon-binding" evidence="18">
    <location>
        <begin position="1333"/>
        <end position="1475"/>
    </location>
</feature>
<dbReference type="FunFam" id="1.10.730.10:FF:000009">
    <property type="entry name" value="Valine--tRNA ligase, mitochondrial"/>
    <property type="match status" value="1"/>
</dbReference>
<keyword evidence="14" id="KW-0175">Coiled coil</keyword>
<proteinExistence type="inferred from homology"/>
<evidence type="ECO:0000256" key="8">
    <source>
        <dbReference type="ARBA" id="ARBA00022840"/>
    </source>
</evidence>
<keyword evidence="8" id="KW-0067">ATP-binding</keyword>
<dbReference type="SUPFAM" id="SSF47323">
    <property type="entry name" value="Anticodon-binding domain of a subclass of class I aminoacyl-tRNA synthetases"/>
    <property type="match status" value="1"/>
</dbReference>
<keyword evidence="6" id="KW-0436">Ligase</keyword>
<feature type="region of interest" description="Disordered" evidence="15">
    <location>
        <begin position="374"/>
        <end position="406"/>
    </location>
</feature>
<evidence type="ECO:0000259" key="19">
    <source>
        <dbReference type="Pfam" id="PF17675"/>
    </source>
</evidence>
<feature type="region of interest" description="Disordered" evidence="15">
    <location>
        <begin position="562"/>
        <end position="616"/>
    </location>
</feature>
<dbReference type="InterPro" id="IPR041691">
    <property type="entry name" value="Atg6/beclin_CC"/>
</dbReference>
<feature type="compositionally biased region" description="Polar residues" evidence="15">
    <location>
        <begin position="379"/>
        <end position="406"/>
    </location>
</feature>
<comment type="catalytic activity">
    <reaction evidence="13">
        <text>tRNA(Val) + L-valine + ATP = L-valyl-tRNA(Val) + AMP + diphosphate</text>
        <dbReference type="Rhea" id="RHEA:10704"/>
        <dbReference type="Rhea" id="RHEA-COMP:9672"/>
        <dbReference type="Rhea" id="RHEA-COMP:9708"/>
        <dbReference type="ChEBI" id="CHEBI:30616"/>
        <dbReference type="ChEBI" id="CHEBI:33019"/>
        <dbReference type="ChEBI" id="CHEBI:57762"/>
        <dbReference type="ChEBI" id="CHEBI:78442"/>
        <dbReference type="ChEBI" id="CHEBI:78537"/>
        <dbReference type="ChEBI" id="CHEBI:456215"/>
        <dbReference type="EC" id="6.1.1.9"/>
    </reaction>
</comment>
<comment type="similarity">
    <text evidence="3">Belongs to the class-I aminoacyl-tRNA synthetase family.</text>
</comment>
<dbReference type="EC" id="6.1.1.9" evidence="4"/>
<evidence type="ECO:0000313" key="21">
    <source>
        <dbReference type="Proteomes" id="UP000593566"/>
    </source>
</evidence>
<feature type="compositionally biased region" description="Polar residues" evidence="15">
    <location>
        <begin position="134"/>
        <end position="145"/>
    </location>
</feature>
<dbReference type="GO" id="GO:0002161">
    <property type="term" value="F:aminoacyl-tRNA deacylase activity"/>
    <property type="evidence" value="ECO:0007669"/>
    <property type="project" value="InterPro"/>
</dbReference>
<dbReference type="HAMAP" id="MF_02004">
    <property type="entry name" value="Val_tRNA_synth_type1"/>
    <property type="match status" value="1"/>
</dbReference>
<keyword evidence="10" id="KW-0030">Aminoacyl-tRNA synthetase</keyword>
<keyword evidence="5" id="KW-0963">Cytoplasm</keyword>
<dbReference type="GO" id="GO:0005739">
    <property type="term" value="C:mitochondrion"/>
    <property type="evidence" value="ECO:0007669"/>
    <property type="project" value="UniProtKB-SubCell"/>
</dbReference>
<dbReference type="InterPro" id="IPR002300">
    <property type="entry name" value="aa-tRNA-synth_Ia"/>
</dbReference>
<dbReference type="PANTHER" id="PTHR11946">
    <property type="entry name" value="VALYL-TRNA SYNTHETASES"/>
    <property type="match status" value="1"/>
</dbReference>
<dbReference type="GO" id="GO:0006438">
    <property type="term" value="P:valyl-tRNA aminoacylation"/>
    <property type="evidence" value="ECO:0007669"/>
    <property type="project" value="InterPro"/>
</dbReference>
<dbReference type="Pfam" id="PF04111">
    <property type="entry name" value="APG6"/>
    <property type="match status" value="1"/>
</dbReference>
<evidence type="ECO:0000256" key="14">
    <source>
        <dbReference type="SAM" id="Coils"/>
    </source>
</evidence>
<dbReference type="InterPro" id="IPR040455">
    <property type="entry name" value="Atg6_BARA"/>
</dbReference>
<accession>A0A8H6FK31</accession>
<feature type="coiled-coil region" evidence="14">
    <location>
        <begin position="232"/>
        <end position="259"/>
    </location>
</feature>
<sequence length="1617" mass="181052">MNCQKCRTPLKLDSSLQYLNPAAFDLLVGSTGHSNDQATSTSRVPYPHERKDLYNQVTQDATSPVFKRAIPAARQAFGPQPAVAASTKAGLKDNPAMSFVMLTDSQVVPPQHTLDGNEETRKKQGSRVAHSAANEASNEPKQTLSHQIESTTRLFEILSSHSDIDHPVCAECTDLLLSQLQSRLSASTKERDAYITFLKTINNTIPSSSEISKAQASLTSSKAAEAKAFSELLALEKEKAALDDEVATLEAESLALDEEEQAFWRSRNAFALTLSTLQDDRDALNAAYDHDAQQLERLELTNVYNDTFCIYHDGPFATINGLRLGRLPPQLNVDWSEINAAWGTAALLLATVAEKLGFTFRGYRIKPMGSTSRIEKIEQGSSASRQSTSGRVTNFASNPNTHQEPQQPKITALDLFSSGDLPLGRMLLHRRLDAGMVAFLECLRQLCDFVEQSSHRIPHNSNLPVIDRGSPASDAKVAKLKVPYSITKDKIGDPEKPDLIASIKLGVSQDEAWTRAYALGANTYILRTKYWTLGLATSSLRLPSSSIIKILHRALWRRARTMSSKSPPPIANGLTAAPKDPEKERKKAEKIQKYNEKKAKAKAANAQAIQGPSKTMAKKAKQDTSMDEPLPPYIEKTPPGDKKILQSLHDPHHLNYIPKVVESGWYDWWEKEGYFKPEFEPDGKVKEKGYFVIPEPPPNVTGALHMGHALPNALQDSLIRWNRMRGLTTLWLPGCDHAGISTQTVVEKMLMRREGKTRHDLGRKALVERIWDWKEEYHRNINGVLRRMGGSFDWTREAFTMNATFSAAVTETFVTLHEEGLIYRANRLVNWCTALNTTLSNLEVDNLELKSRTMLDIPGYKKKIEFGVITHFLYQIEGSEETIEVATTRPETILGDTGIAVHPKDERYKHLVGKCATHPFLGRPIPIVADEYADPEKGTGAVKITPAHDFNDFEVGRRNGLEFINILNDDGTLNDNAGDFQGMKRFDARYKTIEALKAKGLYVKWEDNEMKVPRCQKSKDVIEPLMKPQWWLKMKDGLAPAAIKAVRNGQIKIRPESAEKNYYSWMENINDWCLSRQLWWGHQAPAYFINIENETGDGSDGELWITGRTEEAAEEKAKAKFPNKKFTLTRDPDVLDTWFSSGLWPFATLGWPNKTHDLETLYPTSVLETGWDILFFWVARMIMFGIKMTGQIPFREVYCHSLVRDSEGRKMSKSLGNVIDPLDVMEGISLSSLHEKLEAGNLDPTEVEKARKTQKTTFPDGIPECGADALRFSLVNYTTGGGDINFDIKVMQGYRKFCNKIYQATKYVLGKLDSSFIPQGLPTKTGQESLAELWILHKLNTAAAEIHTAFTQREFSQATSITYQYWYNHLCDVYIENSKAILQAGTASEQESAKQTLYTALEGGLTMIHPFMPFLTEELWQRLPRRPEDKTPSIVKAAYPQYNAELDDRDSEEAYELIMSVAKAIRQLAAEYFIKDCATTHIQLFTPSTLSTCESQIAAIKSLSGKAMLGENASISILSATDSKPAGCVVQSVSASAAVFLLVKGRIDIDAEIKKGKEKLAAAQEGMEKKKKIVGGEGWEKMREDAQETERRKLANAEQEVKVLEGSVEQFERLRLE</sequence>
<keyword evidence="21" id="KW-1185">Reference proteome</keyword>
<dbReference type="GO" id="GO:0005524">
    <property type="term" value="F:ATP binding"/>
    <property type="evidence" value="ECO:0007669"/>
    <property type="project" value="UniProtKB-KW"/>
</dbReference>
<evidence type="ECO:0000256" key="6">
    <source>
        <dbReference type="ARBA" id="ARBA00022598"/>
    </source>
</evidence>
<evidence type="ECO:0000256" key="10">
    <source>
        <dbReference type="ARBA" id="ARBA00023146"/>
    </source>
</evidence>
<dbReference type="FunFam" id="3.40.50.620:FF:000078">
    <property type="entry name" value="Valine--tRNA ligase, mitochondrial"/>
    <property type="match status" value="1"/>
</dbReference>
<dbReference type="InterPro" id="IPR038274">
    <property type="entry name" value="Atg6/Beclin_C_sf"/>
</dbReference>
<evidence type="ECO:0000256" key="4">
    <source>
        <dbReference type="ARBA" id="ARBA00013169"/>
    </source>
</evidence>
<comment type="subcellular location">
    <subcellularLocation>
        <location evidence="2">Cytoplasm</location>
    </subcellularLocation>
    <subcellularLocation>
        <location evidence="1">Mitochondrion</location>
    </subcellularLocation>
</comment>
<dbReference type="RefSeq" id="XP_037157261.1">
    <property type="nucleotide sequence ID" value="XM_037295260.1"/>
</dbReference>
<comment type="caution">
    <text evidence="20">The sequence shown here is derived from an EMBL/GenBank/DDBJ whole genome shotgun (WGS) entry which is preliminary data.</text>
</comment>
<dbReference type="InterPro" id="IPR009008">
    <property type="entry name" value="Val/Leu/Ile-tRNA-synth_edit"/>
</dbReference>
<dbReference type="Gene3D" id="6.10.250.3110">
    <property type="match status" value="1"/>
</dbReference>
<evidence type="ECO:0000256" key="11">
    <source>
        <dbReference type="ARBA" id="ARBA00029936"/>
    </source>
</evidence>
<dbReference type="Gene3D" id="1.10.730.10">
    <property type="entry name" value="Isoleucyl-tRNA Synthetase, Domain 1"/>
    <property type="match status" value="1"/>
</dbReference>
<dbReference type="SUPFAM" id="SSF52374">
    <property type="entry name" value="Nucleotidylyl transferase"/>
    <property type="match status" value="1"/>
</dbReference>
<evidence type="ECO:0000256" key="5">
    <source>
        <dbReference type="ARBA" id="ARBA00022490"/>
    </source>
</evidence>
<gene>
    <name evidence="20" type="ORF">HO133_004342</name>
</gene>
<evidence type="ECO:0000256" key="9">
    <source>
        <dbReference type="ARBA" id="ARBA00022917"/>
    </source>
</evidence>
<dbReference type="InterPro" id="IPR033705">
    <property type="entry name" value="Anticodon_Ia_Val"/>
</dbReference>
<dbReference type="FunFam" id="3.40.50.620:FF:000020">
    <property type="entry name" value="Valine--tRNA ligase, mitochondrial"/>
    <property type="match status" value="1"/>
</dbReference>
<dbReference type="InterPro" id="IPR001412">
    <property type="entry name" value="aa-tRNA-synth_I_CS"/>
</dbReference>
<feature type="coiled-coil region" evidence="14">
    <location>
        <begin position="1587"/>
        <end position="1614"/>
    </location>
</feature>
<keyword evidence="9" id="KW-0648">Protein biosynthesis</keyword>
<evidence type="ECO:0000256" key="2">
    <source>
        <dbReference type="ARBA" id="ARBA00004496"/>
    </source>
</evidence>
<name>A0A8H6FK31_9LECA</name>
<evidence type="ECO:0000259" key="18">
    <source>
        <dbReference type="Pfam" id="PF08264"/>
    </source>
</evidence>
<dbReference type="FunFam" id="3.90.740.10:FF:000005">
    <property type="entry name" value="Valine--tRNA ligase, mitochondrial"/>
    <property type="match status" value="1"/>
</dbReference>
<feature type="domain" description="Aminoacyl-tRNA synthetase class Ia" evidence="16">
    <location>
        <begin position="665"/>
        <end position="1287"/>
    </location>
</feature>
<evidence type="ECO:0000259" key="16">
    <source>
        <dbReference type="Pfam" id="PF00133"/>
    </source>
</evidence>
<dbReference type="InterPro" id="IPR014729">
    <property type="entry name" value="Rossmann-like_a/b/a_fold"/>
</dbReference>
<evidence type="ECO:0000256" key="12">
    <source>
        <dbReference type="ARBA" id="ARBA00040837"/>
    </source>
</evidence>
<feature type="domain" description="Atg6 BARA" evidence="17">
    <location>
        <begin position="298"/>
        <end position="517"/>
    </location>
</feature>
<dbReference type="Proteomes" id="UP000593566">
    <property type="component" value="Unassembled WGS sequence"/>
</dbReference>
<dbReference type="Gene3D" id="1.10.418.40">
    <property type="entry name" value="Autophagy protein 6/Beclin 1"/>
    <property type="match status" value="1"/>
</dbReference>
<evidence type="ECO:0000256" key="15">
    <source>
        <dbReference type="SAM" id="MobiDB-lite"/>
    </source>
</evidence>
<protein>
    <recommendedName>
        <fullName evidence="12">Valine--tRNA ligase, mitochondrial</fullName>
        <ecNumber evidence="4">6.1.1.9</ecNumber>
    </recommendedName>
    <alternativeName>
        <fullName evidence="11">Valyl-tRNA synthetase</fullName>
    </alternativeName>
</protein>
<dbReference type="GeneID" id="59332750"/>
<dbReference type="PANTHER" id="PTHR11946:SF109">
    <property type="entry name" value="VALINE--TRNA LIGASE"/>
    <property type="match status" value="1"/>
</dbReference>
<evidence type="ECO:0000256" key="1">
    <source>
        <dbReference type="ARBA" id="ARBA00004173"/>
    </source>
</evidence>
<dbReference type="Gene3D" id="3.40.50.620">
    <property type="entry name" value="HUPs"/>
    <property type="match status" value="2"/>
</dbReference>
<evidence type="ECO:0000256" key="3">
    <source>
        <dbReference type="ARBA" id="ARBA00005594"/>
    </source>
</evidence>
<dbReference type="InterPro" id="IPR009080">
    <property type="entry name" value="tRNAsynth_Ia_anticodon-bd"/>
</dbReference>
<dbReference type="Pfam" id="PF08264">
    <property type="entry name" value="Anticodon_1"/>
    <property type="match status" value="1"/>
</dbReference>
<dbReference type="InterPro" id="IPR013155">
    <property type="entry name" value="M/V/L/I-tRNA-synth_anticd-bd"/>
</dbReference>
<feature type="region of interest" description="Disordered" evidence="15">
    <location>
        <begin position="109"/>
        <end position="145"/>
    </location>
</feature>
<organism evidence="20 21">
    <name type="scientific">Letharia lupina</name>
    <dbReference type="NCBI Taxonomy" id="560253"/>
    <lineage>
        <taxon>Eukaryota</taxon>
        <taxon>Fungi</taxon>
        <taxon>Dikarya</taxon>
        <taxon>Ascomycota</taxon>
        <taxon>Pezizomycotina</taxon>
        <taxon>Lecanoromycetes</taxon>
        <taxon>OSLEUM clade</taxon>
        <taxon>Lecanoromycetidae</taxon>
        <taxon>Lecanorales</taxon>
        <taxon>Lecanorineae</taxon>
        <taxon>Parmeliaceae</taxon>
        <taxon>Letharia</taxon>
    </lineage>
</organism>
<feature type="domain" description="Atg6/beclin coiled-coil" evidence="19">
    <location>
        <begin position="167"/>
        <end position="295"/>
    </location>
</feature>
<evidence type="ECO:0000256" key="13">
    <source>
        <dbReference type="ARBA" id="ARBA00047552"/>
    </source>
</evidence>
<dbReference type="InterPro" id="IPR002303">
    <property type="entry name" value="Valyl-tRNA_ligase"/>
</dbReference>
<dbReference type="PROSITE" id="PS00178">
    <property type="entry name" value="AA_TRNA_LIGASE_I"/>
    <property type="match status" value="1"/>
</dbReference>
<dbReference type="CDD" id="cd00817">
    <property type="entry name" value="ValRS_core"/>
    <property type="match status" value="1"/>
</dbReference>
<reference evidence="20 21" key="1">
    <citation type="journal article" date="2020" name="Genomics">
        <title>Complete, high-quality genomes from long-read metagenomic sequencing of two wolf lichen thalli reveals enigmatic genome architecture.</title>
        <authorList>
            <person name="McKenzie S.K."/>
            <person name="Walston R.F."/>
            <person name="Allen J.L."/>
        </authorList>
    </citation>
    <scope>NUCLEOTIDE SEQUENCE [LARGE SCALE GENOMIC DNA]</scope>
    <source>
        <strain evidence="20">WasteWater1</strain>
    </source>
</reference>
<keyword evidence="7" id="KW-0547">Nucleotide-binding</keyword>
<dbReference type="NCBIfam" id="NF004349">
    <property type="entry name" value="PRK05729.1"/>
    <property type="match status" value="1"/>
</dbReference>
<dbReference type="Gene3D" id="3.90.740.10">
    <property type="entry name" value="Valyl/Leucyl/Isoleucyl-tRNA synthetase, editing domain"/>
    <property type="match status" value="1"/>
</dbReference>
<feature type="compositionally biased region" description="Basic and acidic residues" evidence="15">
    <location>
        <begin position="579"/>
        <end position="598"/>
    </location>
</feature>
<dbReference type="SUPFAM" id="SSF50677">
    <property type="entry name" value="ValRS/IleRS/LeuRS editing domain"/>
    <property type="match status" value="1"/>
</dbReference>
<dbReference type="GO" id="GO:0005829">
    <property type="term" value="C:cytosol"/>
    <property type="evidence" value="ECO:0007669"/>
    <property type="project" value="TreeGrafter"/>
</dbReference>